<dbReference type="InterPro" id="IPR032710">
    <property type="entry name" value="NTF2-like_dom_sf"/>
</dbReference>
<dbReference type="Pfam" id="PF13577">
    <property type="entry name" value="SnoaL_4"/>
    <property type="match status" value="1"/>
</dbReference>
<accession>A0ABP4NG45</accession>
<dbReference type="EMBL" id="BAAAPH010000004">
    <property type="protein sequence ID" value="GAA1560174.1"/>
    <property type="molecule type" value="Genomic_DNA"/>
</dbReference>
<protein>
    <recommendedName>
        <fullName evidence="1">SnoaL-like domain-containing protein</fullName>
    </recommendedName>
</protein>
<comment type="caution">
    <text evidence="2">The sequence shown here is derived from an EMBL/GenBank/DDBJ whole genome shotgun (WGS) entry which is preliminary data.</text>
</comment>
<organism evidence="2 3">
    <name type="scientific">Kribbella hippodromi</name>
    <dbReference type="NCBI Taxonomy" id="434347"/>
    <lineage>
        <taxon>Bacteria</taxon>
        <taxon>Bacillati</taxon>
        <taxon>Actinomycetota</taxon>
        <taxon>Actinomycetes</taxon>
        <taxon>Propionibacteriales</taxon>
        <taxon>Kribbellaceae</taxon>
        <taxon>Kribbella</taxon>
    </lineage>
</organism>
<dbReference type="CDD" id="cd00531">
    <property type="entry name" value="NTF2_like"/>
    <property type="match status" value="1"/>
</dbReference>
<evidence type="ECO:0000313" key="2">
    <source>
        <dbReference type="EMBL" id="GAA1560174.1"/>
    </source>
</evidence>
<name>A0ABP4NG45_9ACTN</name>
<feature type="domain" description="SnoaL-like" evidence="1">
    <location>
        <begin position="7"/>
        <end position="125"/>
    </location>
</feature>
<dbReference type="RefSeq" id="WP_344232743.1">
    <property type="nucleotide sequence ID" value="NZ_BAAAPH010000004.1"/>
</dbReference>
<dbReference type="Gene3D" id="3.10.450.50">
    <property type="match status" value="1"/>
</dbReference>
<dbReference type="SUPFAM" id="SSF54427">
    <property type="entry name" value="NTF2-like"/>
    <property type="match status" value="1"/>
</dbReference>
<gene>
    <name evidence="2" type="ORF">GCM10009804_16220</name>
</gene>
<keyword evidence="3" id="KW-1185">Reference proteome</keyword>
<proteinExistence type="predicted"/>
<sequence>MNNVLSAADILEIHELYARYAHCFDLGEPGAAADLFTADGSFTRVDGRITRGQDQLRGLGEGTAGVRHLYTNIQIVADSKDRAKGSCYNLRLRVGTGSPPVIHAFGLMADVFLRTGDGWRFQSRTSSSW</sequence>
<dbReference type="Proteomes" id="UP001501705">
    <property type="component" value="Unassembled WGS sequence"/>
</dbReference>
<evidence type="ECO:0000259" key="1">
    <source>
        <dbReference type="Pfam" id="PF13577"/>
    </source>
</evidence>
<dbReference type="InterPro" id="IPR037401">
    <property type="entry name" value="SnoaL-like"/>
</dbReference>
<evidence type="ECO:0000313" key="3">
    <source>
        <dbReference type="Proteomes" id="UP001501705"/>
    </source>
</evidence>
<reference evidence="3" key="1">
    <citation type="journal article" date="2019" name="Int. J. Syst. Evol. Microbiol.">
        <title>The Global Catalogue of Microorganisms (GCM) 10K type strain sequencing project: providing services to taxonomists for standard genome sequencing and annotation.</title>
        <authorList>
            <consortium name="The Broad Institute Genomics Platform"/>
            <consortium name="The Broad Institute Genome Sequencing Center for Infectious Disease"/>
            <person name="Wu L."/>
            <person name="Ma J."/>
        </authorList>
    </citation>
    <scope>NUCLEOTIDE SEQUENCE [LARGE SCALE GENOMIC DNA]</scope>
    <source>
        <strain evidence="3">JCM 15572</strain>
    </source>
</reference>